<evidence type="ECO:0000256" key="4">
    <source>
        <dbReference type="ARBA" id="ARBA00023134"/>
    </source>
</evidence>
<keyword evidence="3" id="KW-0648">Protein biosynthesis</keyword>
<name>A0A4P6JLX9_KTERU</name>
<dbReference type="InterPro" id="IPR009001">
    <property type="entry name" value="Transl_elong_EF1A/Init_IF2_C"/>
</dbReference>
<dbReference type="InterPro" id="IPR004160">
    <property type="entry name" value="Transl_elong_EFTu/EF1A_C"/>
</dbReference>
<dbReference type="InterPro" id="IPR019734">
    <property type="entry name" value="TPR_rpt"/>
</dbReference>
<evidence type="ECO:0000256" key="3">
    <source>
        <dbReference type="ARBA" id="ARBA00022917"/>
    </source>
</evidence>
<dbReference type="PANTHER" id="PTHR46082">
    <property type="entry name" value="ATP/GTP-BINDING PROTEIN-RELATED"/>
    <property type="match status" value="1"/>
</dbReference>
<dbReference type="InterPro" id="IPR053137">
    <property type="entry name" value="NLR-like"/>
</dbReference>
<dbReference type="KEGG" id="kbs:EPA93_09455"/>
<evidence type="ECO:0000256" key="2">
    <source>
        <dbReference type="ARBA" id="ARBA00022768"/>
    </source>
</evidence>
<evidence type="ECO:0000256" key="1">
    <source>
        <dbReference type="ARBA" id="ARBA00022741"/>
    </source>
</evidence>
<protein>
    <submittedName>
        <fullName evidence="7">Tetratricopeptide repeat protein</fullName>
    </submittedName>
</protein>
<dbReference type="AlphaFoldDB" id="A0A4P6JLX9"/>
<dbReference type="Gene3D" id="2.40.30.10">
    <property type="entry name" value="Translation factors"/>
    <property type="match status" value="1"/>
</dbReference>
<dbReference type="SUPFAM" id="SSF50465">
    <property type="entry name" value="EF-Tu/eEF-1alpha/eIF2-gamma C-terminal domain"/>
    <property type="match status" value="1"/>
</dbReference>
<evidence type="ECO:0000313" key="8">
    <source>
        <dbReference type="Proteomes" id="UP000290365"/>
    </source>
</evidence>
<dbReference type="EMBL" id="CP035758">
    <property type="protein sequence ID" value="QBD76225.1"/>
    <property type="molecule type" value="Genomic_DNA"/>
</dbReference>
<organism evidence="7 8">
    <name type="scientific">Ktedonosporobacter rubrisoli</name>
    <dbReference type="NCBI Taxonomy" id="2509675"/>
    <lineage>
        <taxon>Bacteria</taxon>
        <taxon>Bacillati</taxon>
        <taxon>Chloroflexota</taxon>
        <taxon>Ktedonobacteria</taxon>
        <taxon>Ktedonobacterales</taxon>
        <taxon>Ktedonosporobacteraceae</taxon>
        <taxon>Ktedonosporobacter</taxon>
    </lineage>
</organism>
<dbReference type="GO" id="GO:0005525">
    <property type="term" value="F:GTP binding"/>
    <property type="evidence" value="ECO:0007669"/>
    <property type="project" value="UniProtKB-KW"/>
</dbReference>
<dbReference type="Pfam" id="PF03143">
    <property type="entry name" value="GTP_EFTU_D3"/>
    <property type="match status" value="1"/>
</dbReference>
<dbReference type="RefSeq" id="WP_129886820.1">
    <property type="nucleotide sequence ID" value="NZ_CP035758.1"/>
</dbReference>
<dbReference type="SUPFAM" id="SSF48452">
    <property type="entry name" value="TPR-like"/>
    <property type="match status" value="2"/>
</dbReference>
<dbReference type="PANTHER" id="PTHR46082:SF6">
    <property type="entry name" value="AAA+ ATPASE DOMAIN-CONTAINING PROTEIN-RELATED"/>
    <property type="match status" value="1"/>
</dbReference>
<evidence type="ECO:0000313" key="7">
    <source>
        <dbReference type="EMBL" id="QBD76225.1"/>
    </source>
</evidence>
<reference evidence="7 8" key="1">
    <citation type="submission" date="2019-01" db="EMBL/GenBank/DDBJ databases">
        <title>Ktedonosporobacter rubrisoli SCAWS-G2.</title>
        <authorList>
            <person name="Huang Y."/>
            <person name="Yan B."/>
        </authorList>
    </citation>
    <scope>NUCLEOTIDE SEQUENCE [LARGE SCALE GENOMIC DNA]</scope>
    <source>
        <strain evidence="7 8">SCAWS-G2</strain>
    </source>
</reference>
<feature type="repeat" description="TPR" evidence="5">
    <location>
        <begin position="380"/>
        <end position="413"/>
    </location>
</feature>
<feature type="domain" description="Translation elongation factor EFTu/EF1A C-terminal" evidence="6">
    <location>
        <begin position="17"/>
        <end position="108"/>
    </location>
</feature>
<keyword evidence="1" id="KW-0547">Nucleotide-binding</keyword>
<accession>A0A4P6JLX9</accession>
<keyword evidence="5" id="KW-0802">TPR repeat</keyword>
<dbReference type="PROSITE" id="PS50005">
    <property type="entry name" value="TPR"/>
    <property type="match status" value="2"/>
</dbReference>
<dbReference type="InterPro" id="IPR011990">
    <property type="entry name" value="TPR-like_helical_dom_sf"/>
</dbReference>
<dbReference type="GO" id="GO:0003746">
    <property type="term" value="F:translation elongation factor activity"/>
    <property type="evidence" value="ECO:0007669"/>
    <property type="project" value="UniProtKB-KW"/>
</dbReference>
<keyword evidence="8" id="KW-1185">Reference proteome</keyword>
<dbReference type="Gene3D" id="1.25.40.10">
    <property type="entry name" value="Tetratricopeptide repeat domain"/>
    <property type="match status" value="4"/>
</dbReference>
<dbReference type="SMART" id="SM00028">
    <property type="entry name" value="TPR"/>
    <property type="match status" value="7"/>
</dbReference>
<dbReference type="PRINTS" id="PR00381">
    <property type="entry name" value="KINESINLIGHT"/>
</dbReference>
<keyword evidence="2" id="KW-0251">Elongation factor</keyword>
<dbReference type="Proteomes" id="UP000290365">
    <property type="component" value="Chromosome"/>
</dbReference>
<feature type="repeat" description="TPR" evidence="5">
    <location>
        <begin position="296"/>
        <end position="329"/>
    </location>
</feature>
<keyword evidence="4" id="KW-0342">GTP-binding</keyword>
<evidence type="ECO:0000259" key="6">
    <source>
        <dbReference type="Pfam" id="PF03143"/>
    </source>
</evidence>
<proteinExistence type="predicted"/>
<dbReference type="OrthoDB" id="136988at2"/>
<evidence type="ECO:0000256" key="5">
    <source>
        <dbReference type="PROSITE-ProRule" id="PRU00339"/>
    </source>
</evidence>
<dbReference type="Pfam" id="PF13424">
    <property type="entry name" value="TPR_12"/>
    <property type="match status" value="3"/>
</dbReference>
<gene>
    <name evidence="7" type="ORF">EPA93_09455</name>
</gene>
<dbReference type="Pfam" id="PF13374">
    <property type="entry name" value="TPR_10"/>
    <property type="match status" value="1"/>
</dbReference>
<sequence>MKRTDVERGQVLTSPGSIKAYKKFKAILQPHSEAKDGWKVPTWNGYPLKFSLRTADVSGLIKLPEGVQMIMPGGGSEAEIELSFPIAIDHGTYFTISEGEHIVANGMCNESEKVQDFSREKMVKSDQQQYQSIAKADQRRPSISDPGVEATAQEAMNNPLVSNIISSLQEQLPLILAQSSKQQEANTRAENRYQQHLDALKQRLGPNHPQVSDTLIEMALFYRKTGRYMDAEELCKQALHIREEQQEPNHHDIAVALSWLAMIYCDQKKYSQAVPLRQRQLESMREQRGDDHPETALSMTDLALCYFELQQWQLAEPLFQQALSVHEKNLGVDHLDLERHLVNLEKVYYAQAHYARAEALRRRLLALYERKYGLEHPQTAMCLYNLALLQIKLQRLNEAVPNFQRALNINRKHYGLSHSHTQKCLVGLADLYGQLKYYSQAEPLYLEHIALLRETNAERSSIAPLLNQLCKIEAARGKYAEAERAGQEAFDIYTQSEDAYTGDILDCLLNLRNVYSRGRQSQKIEQTYLRAYTILQKQPLRINDKKYVQAIRNQNYVRTGLMQFGKFAEAEQVGRLTLVLAERYLGADDVNTANCLLNLIWLNRRLMHQEEARKNLQRALGIYELRIASYHRIMLEFLGSFVELHRNILGDKMLWQLLLPLLGLCKRQLGAYHPTINMLYQICPELRKQSV</sequence>